<evidence type="ECO:0000256" key="2">
    <source>
        <dbReference type="ARBA" id="ARBA00023015"/>
    </source>
</evidence>
<evidence type="ECO:0000256" key="4">
    <source>
        <dbReference type="ARBA" id="ARBA00023163"/>
    </source>
</evidence>
<evidence type="ECO:0000259" key="6">
    <source>
        <dbReference type="PROSITE" id="PS50937"/>
    </source>
</evidence>
<dbReference type="PRINTS" id="PR00040">
    <property type="entry name" value="HTHMERR"/>
</dbReference>
<dbReference type="InterPro" id="IPR000551">
    <property type="entry name" value="MerR-type_HTH_dom"/>
</dbReference>
<keyword evidence="5" id="KW-0175">Coiled coil</keyword>
<dbReference type="InterPro" id="IPR009061">
    <property type="entry name" value="DNA-bd_dom_put_sf"/>
</dbReference>
<evidence type="ECO:0000256" key="1">
    <source>
        <dbReference type="ARBA" id="ARBA00022491"/>
    </source>
</evidence>
<dbReference type="SUPFAM" id="SSF46955">
    <property type="entry name" value="Putative DNA-binding domain"/>
    <property type="match status" value="1"/>
</dbReference>
<keyword evidence="1" id="KW-0678">Repressor</keyword>
<dbReference type="EMBL" id="JAJEWP010000001">
    <property type="protein sequence ID" value="MCC2614898.1"/>
    <property type="molecule type" value="Genomic_DNA"/>
</dbReference>
<feature type="domain" description="HTH merR-type" evidence="6">
    <location>
        <begin position="1"/>
        <end position="70"/>
    </location>
</feature>
<dbReference type="SMART" id="SM00422">
    <property type="entry name" value="HTH_MERR"/>
    <property type="match status" value="1"/>
</dbReference>
<evidence type="ECO:0000256" key="5">
    <source>
        <dbReference type="SAM" id="Coils"/>
    </source>
</evidence>
<proteinExistence type="predicted"/>
<sequence>MKTVTALAKAHGISRTTVLYYERRGLLHPKLRSANGYRWYGKEQENTLALILSYRDFGLPISKVCELINNKDNEQHNAALREQFQALEREIQSLRQQQHTIVALLQHPDLLQHSGMTKDRWVNIMRTAGLSDEDMQNWHRSFEKMEPDEHQHFLASLGLSDSEISTIRKL</sequence>
<evidence type="ECO:0000313" key="8">
    <source>
        <dbReference type="Proteomes" id="UP001520878"/>
    </source>
</evidence>
<protein>
    <submittedName>
        <fullName evidence="7">MerR family transcriptional regulator</fullName>
    </submittedName>
</protein>
<comment type="caution">
    <text evidence="7">The sequence shown here is derived from an EMBL/GenBank/DDBJ whole genome shotgun (WGS) entry which is preliminary data.</text>
</comment>
<gene>
    <name evidence="7" type="ORF">LJ739_01425</name>
</gene>
<accession>A0ABS8G368</accession>
<dbReference type="Gene3D" id="1.10.1660.10">
    <property type="match status" value="1"/>
</dbReference>
<evidence type="ECO:0000313" key="7">
    <source>
        <dbReference type="EMBL" id="MCC2614898.1"/>
    </source>
</evidence>
<reference evidence="7 8" key="1">
    <citation type="submission" date="2021-10" db="EMBL/GenBank/DDBJ databases">
        <title>Draft genome of Aestuariibacter halophilus JC2043.</title>
        <authorList>
            <person name="Emsley S.A."/>
            <person name="Pfannmuller K.M."/>
            <person name="Ushijima B."/>
            <person name="Saw J.H."/>
            <person name="Videau P."/>
        </authorList>
    </citation>
    <scope>NUCLEOTIDE SEQUENCE [LARGE SCALE GENOMIC DNA]</scope>
    <source>
        <strain evidence="7 8">JC2043</strain>
    </source>
</reference>
<dbReference type="Proteomes" id="UP001520878">
    <property type="component" value="Unassembled WGS sequence"/>
</dbReference>
<dbReference type="PANTHER" id="PTHR30204:SF69">
    <property type="entry name" value="MERR-FAMILY TRANSCRIPTIONAL REGULATOR"/>
    <property type="match status" value="1"/>
</dbReference>
<dbReference type="Pfam" id="PF13411">
    <property type="entry name" value="MerR_1"/>
    <property type="match status" value="1"/>
</dbReference>
<feature type="coiled-coil region" evidence="5">
    <location>
        <begin position="70"/>
        <end position="97"/>
    </location>
</feature>
<evidence type="ECO:0000256" key="3">
    <source>
        <dbReference type="ARBA" id="ARBA00023125"/>
    </source>
</evidence>
<keyword evidence="3" id="KW-0238">DNA-binding</keyword>
<dbReference type="PROSITE" id="PS50937">
    <property type="entry name" value="HTH_MERR_2"/>
    <property type="match status" value="1"/>
</dbReference>
<dbReference type="PANTHER" id="PTHR30204">
    <property type="entry name" value="REDOX-CYCLING DRUG-SENSING TRANSCRIPTIONAL ACTIVATOR SOXR"/>
    <property type="match status" value="1"/>
</dbReference>
<keyword evidence="4" id="KW-0804">Transcription</keyword>
<dbReference type="RefSeq" id="WP_229156814.1">
    <property type="nucleotide sequence ID" value="NZ_JAJEWP010000001.1"/>
</dbReference>
<organism evidence="7 8">
    <name type="scientific">Fluctibacter halophilus</name>
    <dbReference type="NCBI Taxonomy" id="226011"/>
    <lineage>
        <taxon>Bacteria</taxon>
        <taxon>Pseudomonadati</taxon>
        <taxon>Pseudomonadota</taxon>
        <taxon>Gammaproteobacteria</taxon>
        <taxon>Alteromonadales</taxon>
        <taxon>Alteromonadaceae</taxon>
        <taxon>Fluctibacter</taxon>
    </lineage>
</organism>
<dbReference type="InterPro" id="IPR047057">
    <property type="entry name" value="MerR_fam"/>
</dbReference>
<keyword evidence="8" id="KW-1185">Reference proteome</keyword>
<keyword evidence="2" id="KW-0805">Transcription regulation</keyword>
<name>A0ABS8G368_9ALTE</name>